<keyword evidence="2" id="KW-1185">Reference proteome</keyword>
<reference evidence="1 2" key="1">
    <citation type="submission" date="2015-08" db="EMBL/GenBank/DDBJ databases">
        <title>Next Generation Sequencing and Analysis of the Genome of Puccinia sorghi L Schw, the Causal Agent of Maize Common Rust.</title>
        <authorList>
            <person name="Rochi L."/>
            <person name="Burguener G."/>
            <person name="Darino M."/>
            <person name="Turjanski A."/>
            <person name="Kreff E."/>
            <person name="Dieguez M.J."/>
            <person name="Sacco F."/>
        </authorList>
    </citation>
    <scope>NUCLEOTIDE SEQUENCE [LARGE SCALE GENOMIC DNA]</scope>
    <source>
        <strain evidence="1 2">RO10H11247</strain>
    </source>
</reference>
<protein>
    <submittedName>
        <fullName evidence="1">Uncharacterized protein</fullName>
    </submittedName>
</protein>
<dbReference type="EMBL" id="LAVV01010498">
    <property type="protein sequence ID" value="KNZ48953.1"/>
    <property type="molecule type" value="Genomic_DNA"/>
</dbReference>
<evidence type="ECO:0000313" key="2">
    <source>
        <dbReference type="Proteomes" id="UP000037035"/>
    </source>
</evidence>
<comment type="caution">
    <text evidence="1">The sequence shown here is derived from an EMBL/GenBank/DDBJ whole genome shotgun (WGS) entry which is preliminary data.</text>
</comment>
<gene>
    <name evidence="1" type="ORF">VP01_52g2</name>
</gene>
<name>A0A0L6UKB5_9BASI</name>
<dbReference type="Proteomes" id="UP000037035">
    <property type="component" value="Unassembled WGS sequence"/>
</dbReference>
<proteinExistence type="predicted"/>
<sequence length="412" mass="47475">MNERLLSQVNELKEVVELLSGGKEVGRLIKKRKGNWGAGFHQDVTASKFNSCGLGAASTFVCRAYWVLTVLHITTPLSYSCVATNNFHHYVPVVYQRAARGDVVVQIGAPYYAHLQLHEYLNTRQNMRRTKTVLSICVLWFWDGRNLHFLTLILLRRVFLRYIEGQDREQPQRRGSWKTPLRECRWLGYVMEIEFRYYVLRLIWLQPGPETRSICCWCTYKGQFKACINSGLEDYHDVMAKNYITRKSPGLSTESMLLIEKLLRISGSKLLVRSTGFRLLIEPANLVQTDTPGPPHCLLWCSDLWSSGMNTTGQTGYSSRVIVVCKQIFICLSSRFSFASWPYVTAAPTAHLLYRHIASQETSLWLRIYFIHPKSTESLHLFFSSLIVWPSIQPNYISFFFACPPFNSTRPS</sequence>
<organism evidence="1 2">
    <name type="scientific">Puccinia sorghi</name>
    <dbReference type="NCBI Taxonomy" id="27349"/>
    <lineage>
        <taxon>Eukaryota</taxon>
        <taxon>Fungi</taxon>
        <taxon>Dikarya</taxon>
        <taxon>Basidiomycota</taxon>
        <taxon>Pucciniomycotina</taxon>
        <taxon>Pucciniomycetes</taxon>
        <taxon>Pucciniales</taxon>
        <taxon>Pucciniaceae</taxon>
        <taxon>Puccinia</taxon>
    </lineage>
</organism>
<dbReference type="AlphaFoldDB" id="A0A0L6UKB5"/>
<accession>A0A0L6UKB5</accession>
<evidence type="ECO:0000313" key="1">
    <source>
        <dbReference type="EMBL" id="KNZ48953.1"/>
    </source>
</evidence>
<dbReference type="VEuPathDB" id="FungiDB:VP01_52g2"/>